<accession>A0ABD6CFB7</accession>
<name>A0ABD6CFB7_9EURY</name>
<protein>
    <submittedName>
        <fullName evidence="1">Uncharacterized protein</fullName>
    </submittedName>
</protein>
<dbReference type="AlphaFoldDB" id="A0ABD6CFB7"/>
<evidence type="ECO:0000313" key="1">
    <source>
        <dbReference type="EMBL" id="MFD1588098.1"/>
    </source>
</evidence>
<keyword evidence="2" id="KW-1185">Reference proteome</keyword>
<sequence length="82" mass="8922">MKLPDSGRLCPVVRTPPARLAARRSADRGESDRSGDEILVAAGLTADRAAVRSGFGPDRDSDASECLRTDRFQVWLLVRTLP</sequence>
<reference evidence="1 2" key="1">
    <citation type="journal article" date="2019" name="Int. J. Syst. Evol. Microbiol.">
        <title>The Global Catalogue of Microorganisms (GCM) 10K type strain sequencing project: providing services to taxonomists for standard genome sequencing and annotation.</title>
        <authorList>
            <consortium name="The Broad Institute Genomics Platform"/>
            <consortium name="The Broad Institute Genome Sequencing Center for Infectious Disease"/>
            <person name="Wu L."/>
            <person name="Ma J."/>
        </authorList>
    </citation>
    <scope>NUCLEOTIDE SEQUENCE [LARGE SCALE GENOMIC DNA]</scope>
    <source>
        <strain evidence="1 2">CGMCC 1.12125</strain>
    </source>
</reference>
<organism evidence="1 2">
    <name type="scientific">Halorientalis brevis</name>
    <dbReference type="NCBI Taxonomy" id="1126241"/>
    <lineage>
        <taxon>Archaea</taxon>
        <taxon>Methanobacteriati</taxon>
        <taxon>Methanobacteriota</taxon>
        <taxon>Stenosarchaea group</taxon>
        <taxon>Halobacteria</taxon>
        <taxon>Halobacteriales</taxon>
        <taxon>Haloarculaceae</taxon>
        <taxon>Halorientalis</taxon>
    </lineage>
</organism>
<dbReference type="EMBL" id="JBHUDJ010000008">
    <property type="protein sequence ID" value="MFD1588098.1"/>
    <property type="molecule type" value="Genomic_DNA"/>
</dbReference>
<dbReference type="Proteomes" id="UP001597119">
    <property type="component" value="Unassembled WGS sequence"/>
</dbReference>
<dbReference type="RefSeq" id="WP_247381820.1">
    <property type="nucleotide sequence ID" value="NZ_JALLGV010000012.1"/>
</dbReference>
<proteinExistence type="predicted"/>
<evidence type="ECO:0000313" key="2">
    <source>
        <dbReference type="Proteomes" id="UP001597119"/>
    </source>
</evidence>
<comment type="caution">
    <text evidence="1">The sequence shown here is derived from an EMBL/GenBank/DDBJ whole genome shotgun (WGS) entry which is preliminary data.</text>
</comment>
<gene>
    <name evidence="1" type="ORF">ACFR9U_14030</name>
</gene>